<evidence type="ECO:0000259" key="11">
    <source>
        <dbReference type="Pfam" id="PF00999"/>
    </source>
</evidence>
<name>A0A089NQN5_9HYPH</name>
<feature type="transmembrane region" description="Helical" evidence="10">
    <location>
        <begin position="6"/>
        <end position="24"/>
    </location>
</feature>
<proteinExistence type="predicted"/>
<dbReference type="GO" id="GO:0098719">
    <property type="term" value="P:sodium ion import across plasma membrane"/>
    <property type="evidence" value="ECO:0007669"/>
    <property type="project" value="TreeGrafter"/>
</dbReference>
<dbReference type="InterPro" id="IPR018422">
    <property type="entry name" value="Cation/H_exchanger_CPA1"/>
</dbReference>
<feature type="transmembrane region" description="Helical" evidence="10">
    <location>
        <begin position="263"/>
        <end position="285"/>
    </location>
</feature>
<dbReference type="EMBL" id="CP003811">
    <property type="protein sequence ID" value="AIQ88840.1"/>
    <property type="molecule type" value="Genomic_DNA"/>
</dbReference>
<evidence type="ECO:0000256" key="8">
    <source>
        <dbReference type="ARBA" id="ARBA00023136"/>
    </source>
</evidence>
<dbReference type="PANTHER" id="PTHR10110:SF86">
    <property type="entry name" value="SODIUM_HYDROGEN EXCHANGER 7"/>
    <property type="match status" value="1"/>
</dbReference>
<feature type="domain" description="Cation/H+ exchanger transmembrane" evidence="11">
    <location>
        <begin position="15"/>
        <end position="396"/>
    </location>
</feature>
<keyword evidence="9" id="KW-0739">Sodium transport</keyword>
<evidence type="ECO:0000256" key="4">
    <source>
        <dbReference type="ARBA" id="ARBA00022692"/>
    </source>
</evidence>
<feature type="transmembrane region" description="Helical" evidence="10">
    <location>
        <begin position="179"/>
        <end position="203"/>
    </location>
</feature>
<keyword evidence="7" id="KW-0406">Ion transport</keyword>
<keyword evidence="5 10" id="KW-1133">Transmembrane helix</keyword>
<feature type="transmembrane region" description="Helical" evidence="10">
    <location>
        <begin position="110"/>
        <end position="133"/>
    </location>
</feature>
<keyword evidence="4 10" id="KW-0812">Transmembrane</keyword>
<keyword evidence="6" id="KW-0915">Sodium</keyword>
<protein>
    <submittedName>
        <fullName evidence="12">Sodium/hydrogen antiporter</fullName>
    </submittedName>
</protein>
<feature type="transmembrane region" description="Helical" evidence="10">
    <location>
        <begin position="371"/>
        <end position="391"/>
    </location>
</feature>
<feature type="transmembrane region" description="Helical" evidence="10">
    <location>
        <begin position="297"/>
        <end position="318"/>
    </location>
</feature>
<keyword evidence="3" id="KW-1003">Cell membrane</keyword>
<evidence type="ECO:0000256" key="7">
    <source>
        <dbReference type="ARBA" id="ARBA00023065"/>
    </source>
</evidence>
<feature type="transmembrane region" description="Helical" evidence="10">
    <location>
        <begin position="233"/>
        <end position="251"/>
    </location>
</feature>
<evidence type="ECO:0000256" key="3">
    <source>
        <dbReference type="ARBA" id="ARBA00022475"/>
    </source>
</evidence>
<dbReference type="Gene3D" id="6.10.140.1330">
    <property type="match status" value="1"/>
</dbReference>
<dbReference type="GO" id="GO:0015386">
    <property type="term" value="F:potassium:proton antiporter activity"/>
    <property type="evidence" value="ECO:0007669"/>
    <property type="project" value="TreeGrafter"/>
</dbReference>
<organism evidence="12 13">
    <name type="scientific">Methylobacterium oryzae CBMB20</name>
    <dbReference type="NCBI Taxonomy" id="693986"/>
    <lineage>
        <taxon>Bacteria</taxon>
        <taxon>Pseudomonadati</taxon>
        <taxon>Pseudomonadota</taxon>
        <taxon>Alphaproteobacteria</taxon>
        <taxon>Hyphomicrobiales</taxon>
        <taxon>Methylobacteriaceae</taxon>
        <taxon>Methylobacterium</taxon>
    </lineage>
</organism>
<dbReference type="GO" id="GO:0005886">
    <property type="term" value="C:plasma membrane"/>
    <property type="evidence" value="ECO:0007669"/>
    <property type="project" value="UniProtKB-SubCell"/>
</dbReference>
<dbReference type="RefSeq" id="WP_043755987.1">
    <property type="nucleotide sequence ID" value="NZ_CP003811.1"/>
</dbReference>
<feature type="transmembrane region" description="Helical" evidence="10">
    <location>
        <begin position="210"/>
        <end position="227"/>
    </location>
</feature>
<evidence type="ECO:0000256" key="10">
    <source>
        <dbReference type="SAM" id="Phobius"/>
    </source>
</evidence>
<reference evidence="12 13" key="1">
    <citation type="journal article" date="2014" name="PLoS ONE">
        <title>Genome Information of Methylobacterium oryzae, a Plant-Probiotic Methylotroph in the Phyllosphere.</title>
        <authorList>
            <person name="Kwak M.J."/>
            <person name="Jeong H."/>
            <person name="Madhaiyan M."/>
            <person name="Lee Y."/>
            <person name="Sa T.M."/>
            <person name="Oh T.K."/>
            <person name="Kim J.F."/>
        </authorList>
    </citation>
    <scope>NUCLEOTIDE SEQUENCE [LARGE SCALE GENOMIC DNA]</scope>
    <source>
        <strain evidence="12 13">CBMB20</strain>
    </source>
</reference>
<dbReference type="GO" id="GO:0051453">
    <property type="term" value="P:regulation of intracellular pH"/>
    <property type="evidence" value="ECO:0007669"/>
    <property type="project" value="TreeGrafter"/>
</dbReference>
<keyword evidence="8 10" id="KW-0472">Membrane</keyword>
<feature type="transmembrane region" description="Helical" evidence="10">
    <location>
        <begin position="339"/>
        <end position="365"/>
    </location>
</feature>
<keyword evidence="2" id="KW-0813">Transport</keyword>
<dbReference type="Pfam" id="PF00999">
    <property type="entry name" value="Na_H_Exchanger"/>
    <property type="match status" value="1"/>
</dbReference>
<dbReference type="eggNOG" id="COG0025">
    <property type="taxonomic scope" value="Bacteria"/>
</dbReference>
<feature type="transmembrane region" description="Helical" evidence="10">
    <location>
        <begin position="83"/>
        <end position="104"/>
    </location>
</feature>
<evidence type="ECO:0000256" key="1">
    <source>
        <dbReference type="ARBA" id="ARBA00004651"/>
    </source>
</evidence>
<evidence type="ECO:0000256" key="6">
    <source>
        <dbReference type="ARBA" id="ARBA00023053"/>
    </source>
</evidence>
<dbReference type="GO" id="GO:0015385">
    <property type="term" value="F:sodium:proton antiporter activity"/>
    <property type="evidence" value="ECO:0007669"/>
    <property type="project" value="InterPro"/>
</dbReference>
<sequence length="511" mass="53385">MLVFEWVVGVLFGAVLLAGVARRLGAPYPAFLALGGVGLAFVPGVPNLRLDPELALALFLAPVLLDAGFDASVRDLKENWRAVAGLAVGAVAVTTLAVAVVARLVVPDMPLSACIVLGAVVAPPDAVAALAVLKHAPMPHRLATILRGESLLNDAASLLIYRLGVTAAMAGTFHPAEVAPAFLLGVVASLVVGPCLGLLFVAVTRRVTDPASAIVMQFVAAFGIWLAAERLELSGVLTIVTFAVTVARRAPGVTAPRARVISYAVWDTAVFVLNVLAFVLIGIQIDPIQERLSGADAWQALILAGATFATVVVTRLAWVLPTTGIREFGLRQAGVPARLGPGIALSWAGMRGIVTVAAALALPAQFPHRDLVVVAAFVTVLGTLIVQGLTLRPLLAHLRLEDDDPVGRETGRARAAAYKAALDSLADAEDAPATDALRAEFRAALAEAEAHDEGLAPESLPADAARRQAVEAARDAVLALRRQGRIGDDAYFLLEEEFDWAELSATPRAET</sequence>
<dbReference type="KEGG" id="mor:MOC_1085"/>
<gene>
    <name evidence="12" type="ORF">MOC_1085</name>
</gene>
<comment type="subcellular location">
    <subcellularLocation>
        <location evidence="1">Cell membrane</location>
        <topology evidence="1">Multi-pass membrane protein</topology>
    </subcellularLocation>
</comment>
<dbReference type="HOGENOM" id="CLU_005912_8_2_5"/>
<dbReference type="InterPro" id="IPR006153">
    <property type="entry name" value="Cation/H_exchanger_TM"/>
</dbReference>
<dbReference type="Proteomes" id="UP000029492">
    <property type="component" value="Chromosome"/>
</dbReference>
<evidence type="ECO:0000256" key="9">
    <source>
        <dbReference type="ARBA" id="ARBA00023201"/>
    </source>
</evidence>
<evidence type="ECO:0000256" key="5">
    <source>
        <dbReference type="ARBA" id="ARBA00022989"/>
    </source>
</evidence>
<evidence type="ECO:0000313" key="13">
    <source>
        <dbReference type="Proteomes" id="UP000029492"/>
    </source>
</evidence>
<evidence type="ECO:0000313" key="12">
    <source>
        <dbReference type="EMBL" id="AIQ88840.1"/>
    </source>
</evidence>
<dbReference type="STRING" id="693986.MOC_1085"/>
<accession>A0A089NQN5</accession>
<dbReference type="AlphaFoldDB" id="A0A089NQN5"/>
<dbReference type="PANTHER" id="PTHR10110">
    <property type="entry name" value="SODIUM/HYDROGEN EXCHANGER"/>
    <property type="match status" value="1"/>
</dbReference>
<evidence type="ECO:0000256" key="2">
    <source>
        <dbReference type="ARBA" id="ARBA00022448"/>
    </source>
</evidence>
<keyword evidence="13" id="KW-1185">Reference proteome</keyword>
<feature type="transmembrane region" description="Helical" evidence="10">
    <location>
        <begin position="31"/>
        <end position="48"/>
    </location>
</feature>